<dbReference type="PANTHER" id="PTHR24567">
    <property type="entry name" value="CRP FAMILY TRANSCRIPTIONAL REGULATORY PROTEIN"/>
    <property type="match status" value="1"/>
</dbReference>
<dbReference type="GO" id="GO:0003700">
    <property type="term" value="F:DNA-binding transcription factor activity"/>
    <property type="evidence" value="ECO:0007669"/>
    <property type="project" value="InterPro"/>
</dbReference>
<evidence type="ECO:0000256" key="3">
    <source>
        <dbReference type="ARBA" id="ARBA00023163"/>
    </source>
</evidence>
<gene>
    <name evidence="6" type="ORF">EET67_24765</name>
</gene>
<dbReference type="InterPro" id="IPR014710">
    <property type="entry name" value="RmlC-like_jellyroll"/>
</dbReference>
<name>A0A432UZE4_9HYPH</name>
<keyword evidence="3" id="KW-0804">Transcription</keyword>
<dbReference type="PRINTS" id="PR00034">
    <property type="entry name" value="HTHCRP"/>
</dbReference>
<dbReference type="CDD" id="cd00092">
    <property type="entry name" value="HTH_CRP"/>
    <property type="match status" value="1"/>
</dbReference>
<dbReference type="RefSeq" id="WP_128628840.1">
    <property type="nucleotide sequence ID" value="NZ_RKST01000065.1"/>
</dbReference>
<comment type="caution">
    <text evidence="6">The sequence shown here is derived from an EMBL/GenBank/DDBJ whole genome shotgun (WGS) entry which is preliminary data.</text>
</comment>
<dbReference type="EMBL" id="RKST01000065">
    <property type="protein sequence ID" value="RUM95182.1"/>
    <property type="molecule type" value="Genomic_DNA"/>
</dbReference>
<dbReference type="SUPFAM" id="SSF46785">
    <property type="entry name" value="Winged helix' DNA-binding domain"/>
    <property type="match status" value="1"/>
</dbReference>
<dbReference type="GO" id="GO:0003677">
    <property type="term" value="F:DNA binding"/>
    <property type="evidence" value="ECO:0007669"/>
    <property type="project" value="UniProtKB-KW"/>
</dbReference>
<dbReference type="Pfam" id="PF00027">
    <property type="entry name" value="cNMP_binding"/>
    <property type="match status" value="1"/>
</dbReference>
<dbReference type="InterPro" id="IPR036388">
    <property type="entry name" value="WH-like_DNA-bd_sf"/>
</dbReference>
<evidence type="ECO:0000313" key="7">
    <source>
        <dbReference type="Proteomes" id="UP000281647"/>
    </source>
</evidence>
<dbReference type="PROSITE" id="PS51063">
    <property type="entry name" value="HTH_CRP_2"/>
    <property type="match status" value="1"/>
</dbReference>
<dbReference type="GO" id="GO:0005829">
    <property type="term" value="C:cytosol"/>
    <property type="evidence" value="ECO:0007669"/>
    <property type="project" value="TreeGrafter"/>
</dbReference>
<dbReference type="PANTHER" id="PTHR24567:SF75">
    <property type="entry name" value="FUMARATE AND NITRATE REDUCTION REGULATORY PROTEIN"/>
    <property type="match status" value="1"/>
</dbReference>
<reference evidence="6 7" key="1">
    <citation type="submission" date="2018-11" db="EMBL/GenBank/DDBJ databases">
        <title>Pseudaminobacter arsenicus sp. nov., an arsenic-resistant bacterium isolated from arsenic-rich aquifers.</title>
        <authorList>
            <person name="Mu Y."/>
        </authorList>
    </citation>
    <scope>NUCLEOTIDE SEQUENCE [LARGE SCALE GENOMIC DNA]</scope>
    <source>
        <strain evidence="6 7">CB3</strain>
    </source>
</reference>
<evidence type="ECO:0000313" key="6">
    <source>
        <dbReference type="EMBL" id="RUM95182.1"/>
    </source>
</evidence>
<accession>A0A432UZE4</accession>
<dbReference type="OrthoDB" id="667966at2"/>
<dbReference type="InterPro" id="IPR012318">
    <property type="entry name" value="HTH_CRP"/>
</dbReference>
<sequence>MNIQANISNPDIPERCRYCVARRHGICGTLDDDQLIALSRHATQRKVGPGTTLVGDGEAIAIFSNVLAGTIKLTKTLADGRQQIVGLQFAPDFVGSLFRVTSSCTAEAATKAMLCTFPKAVVERMIAESPRLRSRLMEQALKELDEARSWMLTLAQKTASEKIASFLLLIAGRPGAAHGPGTRVAVELPLSRGEIGDFLGMTIETVSRQLTRLSKNGMIRFQSRRRLVINDISYLERCARL</sequence>
<dbReference type="PROSITE" id="PS50042">
    <property type="entry name" value="CNMP_BINDING_3"/>
    <property type="match status" value="1"/>
</dbReference>
<proteinExistence type="predicted"/>
<evidence type="ECO:0000256" key="1">
    <source>
        <dbReference type="ARBA" id="ARBA00023015"/>
    </source>
</evidence>
<dbReference type="SUPFAM" id="SSF51206">
    <property type="entry name" value="cAMP-binding domain-like"/>
    <property type="match status" value="1"/>
</dbReference>
<dbReference type="AlphaFoldDB" id="A0A432UZE4"/>
<evidence type="ECO:0000259" key="4">
    <source>
        <dbReference type="PROSITE" id="PS50042"/>
    </source>
</evidence>
<dbReference type="Proteomes" id="UP000281647">
    <property type="component" value="Unassembled WGS sequence"/>
</dbReference>
<dbReference type="InterPro" id="IPR036390">
    <property type="entry name" value="WH_DNA-bd_sf"/>
</dbReference>
<keyword evidence="2" id="KW-0238">DNA-binding</keyword>
<dbReference type="Gene3D" id="2.60.120.10">
    <property type="entry name" value="Jelly Rolls"/>
    <property type="match status" value="1"/>
</dbReference>
<dbReference type="CDD" id="cd00038">
    <property type="entry name" value="CAP_ED"/>
    <property type="match status" value="1"/>
</dbReference>
<dbReference type="InterPro" id="IPR000595">
    <property type="entry name" value="cNMP-bd_dom"/>
</dbReference>
<organism evidence="6 7">
    <name type="scientific">Borborobacter arsenicus</name>
    <dbReference type="NCBI Taxonomy" id="1851146"/>
    <lineage>
        <taxon>Bacteria</taxon>
        <taxon>Pseudomonadati</taxon>
        <taxon>Pseudomonadota</taxon>
        <taxon>Alphaproteobacteria</taxon>
        <taxon>Hyphomicrobiales</taxon>
        <taxon>Phyllobacteriaceae</taxon>
        <taxon>Borborobacter</taxon>
    </lineage>
</organism>
<dbReference type="SMART" id="SM00419">
    <property type="entry name" value="HTH_CRP"/>
    <property type="match status" value="1"/>
</dbReference>
<protein>
    <submittedName>
        <fullName evidence="6">Crp/Fnr family transcriptional regulator</fullName>
    </submittedName>
</protein>
<dbReference type="InterPro" id="IPR018335">
    <property type="entry name" value="Tscrpt_reg_HTH_Crp-type_CS"/>
</dbReference>
<keyword evidence="7" id="KW-1185">Reference proteome</keyword>
<feature type="domain" description="HTH crp-type" evidence="5">
    <location>
        <begin position="157"/>
        <end position="233"/>
    </location>
</feature>
<dbReference type="InterPro" id="IPR050397">
    <property type="entry name" value="Env_Response_Regulators"/>
</dbReference>
<feature type="domain" description="Cyclic nucleotide-binding" evidence="4">
    <location>
        <begin position="26"/>
        <end position="143"/>
    </location>
</feature>
<dbReference type="Pfam" id="PF13545">
    <property type="entry name" value="HTH_Crp_2"/>
    <property type="match status" value="1"/>
</dbReference>
<dbReference type="PROSITE" id="PS00042">
    <property type="entry name" value="HTH_CRP_1"/>
    <property type="match status" value="1"/>
</dbReference>
<evidence type="ECO:0000259" key="5">
    <source>
        <dbReference type="PROSITE" id="PS51063"/>
    </source>
</evidence>
<keyword evidence="1" id="KW-0805">Transcription regulation</keyword>
<dbReference type="SMART" id="SM00100">
    <property type="entry name" value="cNMP"/>
    <property type="match status" value="1"/>
</dbReference>
<dbReference type="Gene3D" id="1.10.10.10">
    <property type="entry name" value="Winged helix-like DNA-binding domain superfamily/Winged helix DNA-binding domain"/>
    <property type="match status" value="1"/>
</dbReference>
<evidence type="ECO:0000256" key="2">
    <source>
        <dbReference type="ARBA" id="ARBA00023125"/>
    </source>
</evidence>
<dbReference type="InterPro" id="IPR018490">
    <property type="entry name" value="cNMP-bd_dom_sf"/>
</dbReference>